<proteinExistence type="predicted"/>
<keyword evidence="1" id="KW-0547">Nucleotide-binding</keyword>
<evidence type="ECO:0000313" key="2">
    <source>
        <dbReference type="EMBL" id="KAG7360653.1"/>
    </source>
</evidence>
<evidence type="ECO:0000313" key="3">
    <source>
        <dbReference type="Proteomes" id="UP000693970"/>
    </source>
</evidence>
<dbReference type="Proteomes" id="UP000693970">
    <property type="component" value="Unassembled WGS sequence"/>
</dbReference>
<feature type="binding site" evidence="1">
    <location>
        <position position="96"/>
    </location>
    <ligand>
        <name>ATP</name>
        <dbReference type="ChEBI" id="CHEBI:30616"/>
    </ligand>
</feature>
<comment type="caution">
    <text evidence="2">The sequence shown here is derived from an EMBL/GenBank/DDBJ whole genome shotgun (WGS) entry which is preliminary data.</text>
</comment>
<accession>A0A9K3LEU0</accession>
<dbReference type="OrthoDB" id="47558at2759"/>
<protein>
    <recommendedName>
        <fullName evidence="4">Protein kinase domain-containing protein</fullName>
    </recommendedName>
</protein>
<dbReference type="PROSITE" id="PS00107">
    <property type="entry name" value="PROTEIN_KINASE_ATP"/>
    <property type="match status" value="1"/>
</dbReference>
<sequence length="275" mass="30403">MILPAGYALSAPIATILLTGNVILQSTTFIPSTETTFEFGNGSSVRVENPMRIRGLPDLVEPHFLGAGGGGAVFSYQRQYTQKEMEHPSEDKVVVKFSWLQSAESVRNECKVLNVMEQHHISGVERCLTQLENPEDHRRVIIIMEPVVDDGISNLNELSTKAALTATKTLMTTLAQMLVARIVTADVQPLISKSTGKLILIDMTEAKILPEGKLSDIDVALVREFCNEVISFVPGSFARISSATFYEELHRIEAESHEFLDDNVRTIIESLMAIE</sequence>
<name>A0A9K3LEU0_9STRA</name>
<reference evidence="2" key="1">
    <citation type="journal article" date="2021" name="Sci. Rep.">
        <title>Diploid genomic architecture of Nitzschia inconspicua, an elite biomass production diatom.</title>
        <authorList>
            <person name="Oliver A."/>
            <person name="Podell S."/>
            <person name="Pinowska A."/>
            <person name="Traller J.C."/>
            <person name="Smith S.R."/>
            <person name="McClure R."/>
            <person name="Beliaev A."/>
            <person name="Bohutskyi P."/>
            <person name="Hill E.A."/>
            <person name="Rabines A."/>
            <person name="Zheng H."/>
            <person name="Allen L.Z."/>
            <person name="Kuo A."/>
            <person name="Grigoriev I.V."/>
            <person name="Allen A.E."/>
            <person name="Hazlebeck D."/>
            <person name="Allen E.E."/>
        </authorList>
    </citation>
    <scope>NUCLEOTIDE SEQUENCE</scope>
    <source>
        <strain evidence="2">Hildebrandi</strain>
    </source>
</reference>
<organism evidence="2 3">
    <name type="scientific">Nitzschia inconspicua</name>
    <dbReference type="NCBI Taxonomy" id="303405"/>
    <lineage>
        <taxon>Eukaryota</taxon>
        <taxon>Sar</taxon>
        <taxon>Stramenopiles</taxon>
        <taxon>Ochrophyta</taxon>
        <taxon>Bacillariophyta</taxon>
        <taxon>Bacillariophyceae</taxon>
        <taxon>Bacillariophycidae</taxon>
        <taxon>Bacillariales</taxon>
        <taxon>Bacillariaceae</taxon>
        <taxon>Nitzschia</taxon>
    </lineage>
</organism>
<reference evidence="2" key="2">
    <citation type="submission" date="2021-04" db="EMBL/GenBank/DDBJ databases">
        <authorList>
            <person name="Podell S."/>
        </authorList>
    </citation>
    <scope>NUCLEOTIDE SEQUENCE</scope>
    <source>
        <strain evidence="2">Hildebrandi</strain>
    </source>
</reference>
<dbReference type="EMBL" id="JAGRRH010000013">
    <property type="protein sequence ID" value="KAG7360653.1"/>
    <property type="molecule type" value="Genomic_DNA"/>
</dbReference>
<evidence type="ECO:0008006" key="4">
    <source>
        <dbReference type="Google" id="ProtNLM"/>
    </source>
</evidence>
<dbReference type="AlphaFoldDB" id="A0A9K3LEU0"/>
<dbReference type="InterPro" id="IPR017441">
    <property type="entry name" value="Protein_kinase_ATP_BS"/>
</dbReference>
<keyword evidence="3" id="KW-1185">Reference proteome</keyword>
<evidence type="ECO:0000256" key="1">
    <source>
        <dbReference type="PROSITE-ProRule" id="PRU10141"/>
    </source>
</evidence>
<keyword evidence="1" id="KW-0067">ATP-binding</keyword>
<dbReference type="GO" id="GO:0005524">
    <property type="term" value="F:ATP binding"/>
    <property type="evidence" value="ECO:0007669"/>
    <property type="project" value="UniProtKB-UniRule"/>
</dbReference>
<gene>
    <name evidence="2" type="ORF">IV203_035752</name>
</gene>